<name>A0A9P6AH16_9AGAM</name>
<comment type="caution">
    <text evidence="2">The sequence shown here is derived from an EMBL/GenBank/DDBJ whole genome shotgun (WGS) entry which is preliminary data.</text>
</comment>
<dbReference type="Proteomes" id="UP000886523">
    <property type="component" value="Unassembled WGS sequence"/>
</dbReference>
<dbReference type="Pfam" id="PF18758">
    <property type="entry name" value="KDZ"/>
    <property type="match status" value="1"/>
</dbReference>
<proteinExistence type="predicted"/>
<dbReference type="AlphaFoldDB" id="A0A9P6AH16"/>
<evidence type="ECO:0000259" key="1">
    <source>
        <dbReference type="Pfam" id="PF18803"/>
    </source>
</evidence>
<sequence>MCNSFLDSMLWGDGWGYALETLGCPDCEAPGQSGTIRCEECFGGALLCPSCLIRQHQNLPFHQIKVWNGQSFDNTTLKDLSLIIQLSHPNALCPNPKAGPMSFVIFHMNGLHVLNQLLCSCWFPATVLQPQTCMTFQLLHHFHSQTLQVSTSPDGVSGTQSGELAILCPACPHPTVNLPNDWKNVPASSQYLYKVFLAIDANFHQKNALSPLPDPGLGTAFVLSHAAQKDMSPHTILMCSGLSALDHANMKDSKGLQATGVGAVVCACHGFLHPLSIRDLQKGECYCNMDYLVFSSICKNELHQLLFSYNIMCQWWKNLWSHRHDKLPSNLQFNHENVHMDHVIPKFHLHAHMKDFRHTDREVIERNWSAVNPAANSMKKMSEGSCHDTLDDIWEDLNYRKVITMGKYLSLFLPIAFLYPNDIYSRRFTKEVVSCD</sequence>
<organism evidence="2 3">
    <name type="scientific">Hydnum rufescens UP504</name>
    <dbReference type="NCBI Taxonomy" id="1448309"/>
    <lineage>
        <taxon>Eukaryota</taxon>
        <taxon>Fungi</taxon>
        <taxon>Dikarya</taxon>
        <taxon>Basidiomycota</taxon>
        <taxon>Agaricomycotina</taxon>
        <taxon>Agaricomycetes</taxon>
        <taxon>Cantharellales</taxon>
        <taxon>Hydnaceae</taxon>
        <taxon>Hydnum</taxon>
    </lineage>
</organism>
<dbReference type="InterPro" id="IPR040521">
    <property type="entry name" value="KDZ"/>
</dbReference>
<dbReference type="OrthoDB" id="3257768at2759"/>
<evidence type="ECO:0000313" key="3">
    <source>
        <dbReference type="Proteomes" id="UP000886523"/>
    </source>
</evidence>
<accession>A0A9P6AH16</accession>
<dbReference type="Pfam" id="PF18803">
    <property type="entry name" value="CxC2"/>
    <property type="match status" value="1"/>
</dbReference>
<reference evidence="2" key="1">
    <citation type="journal article" date="2020" name="Nat. Commun.">
        <title>Large-scale genome sequencing of mycorrhizal fungi provides insights into the early evolution of symbiotic traits.</title>
        <authorList>
            <person name="Miyauchi S."/>
            <person name="Kiss E."/>
            <person name="Kuo A."/>
            <person name="Drula E."/>
            <person name="Kohler A."/>
            <person name="Sanchez-Garcia M."/>
            <person name="Morin E."/>
            <person name="Andreopoulos B."/>
            <person name="Barry K.W."/>
            <person name="Bonito G."/>
            <person name="Buee M."/>
            <person name="Carver A."/>
            <person name="Chen C."/>
            <person name="Cichocki N."/>
            <person name="Clum A."/>
            <person name="Culley D."/>
            <person name="Crous P.W."/>
            <person name="Fauchery L."/>
            <person name="Girlanda M."/>
            <person name="Hayes R.D."/>
            <person name="Keri Z."/>
            <person name="LaButti K."/>
            <person name="Lipzen A."/>
            <person name="Lombard V."/>
            <person name="Magnuson J."/>
            <person name="Maillard F."/>
            <person name="Murat C."/>
            <person name="Nolan M."/>
            <person name="Ohm R.A."/>
            <person name="Pangilinan J."/>
            <person name="Pereira M.F."/>
            <person name="Perotto S."/>
            <person name="Peter M."/>
            <person name="Pfister S."/>
            <person name="Riley R."/>
            <person name="Sitrit Y."/>
            <person name="Stielow J.B."/>
            <person name="Szollosi G."/>
            <person name="Zifcakova L."/>
            <person name="Stursova M."/>
            <person name="Spatafora J.W."/>
            <person name="Tedersoo L."/>
            <person name="Vaario L.M."/>
            <person name="Yamada A."/>
            <person name="Yan M."/>
            <person name="Wang P."/>
            <person name="Xu J."/>
            <person name="Bruns T."/>
            <person name="Baldrian P."/>
            <person name="Vilgalys R."/>
            <person name="Dunand C."/>
            <person name="Henrissat B."/>
            <person name="Grigoriev I.V."/>
            <person name="Hibbett D."/>
            <person name="Nagy L.G."/>
            <person name="Martin F.M."/>
        </authorList>
    </citation>
    <scope>NUCLEOTIDE SEQUENCE</scope>
    <source>
        <strain evidence="2">UP504</strain>
    </source>
</reference>
<evidence type="ECO:0000313" key="2">
    <source>
        <dbReference type="EMBL" id="KAF9505571.1"/>
    </source>
</evidence>
<dbReference type="InterPro" id="IPR041457">
    <property type="entry name" value="CxC2_KDZ-assoc"/>
</dbReference>
<protein>
    <recommendedName>
        <fullName evidence="1">CxC2-like cysteine cluster KDZ transposase-associated domain-containing protein</fullName>
    </recommendedName>
</protein>
<keyword evidence="3" id="KW-1185">Reference proteome</keyword>
<dbReference type="EMBL" id="MU129146">
    <property type="protein sequence ID" value="KAF9505571.1"/>
    <property type="molecule type" value="Genomic_DNA"/>
</dbReference>
<gene>
    <name evidence="2" type="ORF">BS47DRAFT_1374298</name>
</gene>
<feature type="domain" description="CxC2-like cysteine cluster KDZ transposase-associated" evidence="1">
    <location>
        <begin position="77"/>
        <end position="152"/>
    </location>
</feature>